<dbReference type="Proteomes" id="UP001614264">
    <property type="component" value="Unassembled WGS sequence"/>
</dbReference>
<evidence type="ECO:0000313" key="2">
    <source>
        <dbReference type="Proteomes" id="UP001614264"/>
    </source>
</evidence>
<comment type="caution">
    <text evidence="1">The sequence shown here is derived from an EMBL/GenBank/DDBJ whole genome shotgun (WGS) entry which is preliminary data.</text>
</comment>
<dbReference type="EMBL" id="JBITPR010000044">
    <property type="protein sequence ID" value="MFI7872876.1"/>
    <property type="molecule type" value="Genomic_DNA"/>
</dbReference>
<gene>
    <name evidence="1" type="ORF">AB4829_20030</name>
</gene>
<sequence length="136" mass="15253">MGAGLPAHVHGQAVRKALQEARPAGLTLPQLCRATKRTPSQVWAGLRFLRKVAVKEGLPPVTYSRRDGFQMSEESEVWISYERAIFQAELHRITNFITGIIAPHAKKAPDDEWIRLVLDQLGGVKATLEVLTRMER</sequence>
<evidence type="ECO:0008006" key="3">
    <source>
        <dbReference type="Google" id="ProtNLM"/>
    </source>
</evidence>
<reference evidence="1 2" key="1">
    <citation type="submission" date="2024-07" db="EMBL/GenBank/DDBJ databases">
        <title>Whole genome sequencing of Prodigiosin pigment-producing Streptomyces salinarius isolated from rhizosphere soil of Arachis hypogaea.</title>
        <authorList>
            <person name="Vidhya A."/>
            <person name="Ramya S."/>
        </authorList>
    </citation>
    <scope>NUCLEOTIDE SEQUENCE [LARGE SCALE GENOMIC DNA]</scope>
    <source>
        <strain evidence="1 2">VRMG2420</strain>
    </source>
</reference>
<accession>A0ABW8BFI3</accession>
<keyword evidence="2" id="KW-1185">Reference proteome</keyword>
<organism evidence="1 2">
    <name type="scientific">Streptomyces salinarius</name>
    <dbReference type="NCBI Taxonomy" id="2762598"/>
    <lineage>
        <taxon>Bacteria</taxon>
        <taxon>Bacillati</taxon>
        <taxon>Actinomycetota</taxon>
        <taxon>Actinomycetes</taxon>
        <taxon>Kitasatosporales</taxon>
        <taxon>Streptomycetaceae</taxon>
        <taxon>Streptomyces</taxon>
    </lineage>
</organism>
<evidence type="ECO:0000313" key="1">
    <source>
        <dbReference type="EMBL" id="MFI7872876.1"/>
    </source>
</evidence>
<dbReference type="RefSeq" id="WP_356204454.1">
    <property type="nucleotide sequence ID" value="NZ_JBITPR010000044.1"/>
</dbReference>
<proteinExistence type="predicted"/>
<protein>
    <recommendedName>
        <fullName evidence="3">RacP protein</fullName>
    </recommendedName>
</protein>
<name>A0ABW8BFI3_9ACTN</name>